<keyword evidence="2" id="KW-1185">Reference proteome</keyword>
<accession>A0AAD2HV40</accession>
<name>A0AAD2HV40_9AGAR</name>
<sequence>PSFDLLGPDRAAFISRDPLESRHRAGYAIGLILRRKLKLRPSTGCSFQTKLLLPDKERSFAPAPLIPLKTKHQEW</sequence>
<dbReference type="AlphaFoldDB" id="A0AAD2HV40"/>
<gene>
    <name evidence="1" type="ORF">MYCIT1_LOCUS34307</name>
</gene>
<organism evidence="1 2">
    <name type="scientific">Mycena citricolor</name>
    <dbReference type="NCBI Taxonomy" id="2018698"/>
    <lineage>
        <taxon>Eukaryota</taxon>
        <taxon>Fungi</taxon>
        <taxon>Dikarya</taxon>
        <taxon>Basidiomycota</taxon>
        <taxon>Agaricomycotina</taxon>
        <taxon>Agaricomycetes</taxon>
        <taxon>Agaricomycetidae</taxon>
        <taxon>Agaricales</taxon>
        <taxon>Marasmiineae</taxon>
        <taxon>Mycenaceae</taxon>
        <taxon>Mycena</taxon>
    </lineage>
</organism>
<reference evidence="1" key="1">
    <citation type="submission" date="2023-11" db="EMBL/GenBank/DDBJ databases">
        <authorList>
            <person name="De Vega J J."/>
            <person name="De Vega J J."/>
        </authorList>
    </citation>
    <scope>NUCLEOTIDE SEQUENCE</scope>
</reference>
<comment type="caution">
    <text evidence="1">The sequence shown here is derived from an EMBL/GenBank/DDBJ whole genome shotgun (WGS) entry which is preliminary data.</text>
</comment>
<proteinExistence type="predicted"/>
<protein>
    <submittedName>
        <fullName evidence="1">Uncharacterized protein</fullName>
    </submittedName>
</protein>
<feature type="non-terminal residue" evidence="1">
    <location>
        <position position="75"/>
    </location>
</feature>
<dbReference type="Proteomes" id="UP001295794">
    <property type="component" value="Unassembled WGS sequence"/>
</dbReference>
<evidence type="ECO:0000313" key="1">
    <source>
        <dbReference type="EMBL" id="CAK5282510.1"/>
    </source>
</evidence>
<dbReference type="EMBL" id="CAVNYO010000455">
    <property type="protein sequence ID" value="CAK5282510.1"/>
    <property type="molecule type" value="Genomic_DNA"/>
</dbReference>
<evidence type="ECO:0000313" key="2">
    <source>
        <dbReference type="Proteomes" id="UP001295794"/>
    </source>
</evidence>